<evidence type="ECO:0000313" key="3">
    <source>
        <dbReference type="Proteomes" id="UP000234951"/>
    </source>
</evidence>
<evidence type="ECO:0000313" key="2">
    <source>
        <dbReference type="EMBL" id="PLR95496.1"/>
    </source>
</evidence>
<evidence type="ECO:0008006" key="5">
    <source>
        <dbReference type="Google" id="ProtNLM"/>
    </source>
</evidence>
<dbReference type="OrthoDB" id="2356617at2"/>
<dbReference type="Proteomes" id="UP000234951">
    <property type="component" value="Unassembled WGS sequence"/>
</dbReference>
<evidence type="ECO:0000313" key="1">
    <source>
        <dbReference type="EMBL" id="PLR80361.1"/>
    </source>
</evidence>
<keyword evidence="4" id="KW-1185">Reference proteome</keyword>
<reference evidence="2 4" key="2">
    <citation type="submission" date="2017-12" db="EMBL/GenBank/DDBJ databases">
        <title>Comparative Functional Genomics of Dry Heat Resistant strains isolated from the Viking Spacecraft.</title>
        <authorList>
            <person name="Seuylemezian A."/>
            <person name="Cooper K."/>
            <person name="Vaishampayan P."/>
        </authorList>
    </citation>
    <scope>NUCLEOTIDE SEQUENCE [LARGE SCALE GENOMIC DNA]</scope>
    <source>
        <strain evidence="2 4">ATCC 29669</strain>
    </source>
</reference>
<dbReference type="Proteomes" id="UP000235114">
    <property type="component" value="Unassembled WGS sequence"/>
</dbReference>
<name>A0A2N5GHS8_9BACI</name>
<accession>A0A2N5GHS8</accession>
<gene>
    <name evidence="1" type="ORF">CU635_18425</name>
    <name evidence="2" type="ORF">CVD25_14805</name>
</gene>
<dbReference type="EMBL" id="PGVD01000038">
    <property type="protein sequence ID" value="PLR95496.1"/>
    <property type="molecule type" value="Genomic_DNA"/>
</dbReference>
<comment type="caution">
    <text evidence="1">The sequence shown here is derived from an EMBL/GenBank/DDBJ whole genome shotgun (WGS) entry which is preliminary data.</text>
</comment>
<dbReference type="InterPro" id="IPR012347">
    <property type="entry name" value="Ferritin-like"/>
</dbReference>
<organism evidence="1 3">
    <name type="scientific">Bacillus canaveralius</name>
    <dbReference type="NCBI Taxonomy" id="1403243"/>
    <lineage>
        <taxon>Bacteria</taxon>
        <taxon>Bacillati</taxon>
        <taxon>Bacillota</taxon>
        <taxon>Bacilli</taxon>
        <taxon>Bacillales</taxon>
        <taxon>Bacillaceae</taxon>
        <taxon>Bacillus</taxon>
    </lineage>
</organism>
<dbReference type="RefSeq" id="WP_101578906.1">
    <property type="nucleotide sequence ID" value="NZ_PGVA01000054.1"/>
</dbReference>
<protein>
    <recommendedName>
        <fullName evidence="5">Spore coat protein</fullName>
    </recommendedName>
</protein>
<dbReference type="EMBL" id="PGVA01000054">
    <property type="protein sequence ID" value="PLR80361.1"/>
    <property type="molecule type" value="Genomic_DNA"/>
</dbReference>
<evidence type="ECO:0000313" key="4">
    <source>
        <dbReference type="Proteomes" id="UP000235114"/>
    </source>
</evidence>
<sequence length="64" mass="7380">MGVHESLELHELLMFKNICLTKSSTMSGLVQDEKLKNLLSKDVSKSKEQIQRLQEFITNRSEKS</sequence>
<dbReference type="AlphaFoldDB" id="A0A2N5GHS8"/>
<dbReference type="Gene3D" id="1.20.1260.10">
    <property type="match status" value="1"/>
</dbReference>
<reference evidence="1 3" key="1">
    <citation type="submission" date="2017-11" db="EMBL/GenBank/DDBJ databases">
        <title>Comparitive Functional Genomics of Dry Heat Resistant strains isolated from the Viking Spacecraft.</title>
        <authorList>
            <person name="Seuylemezian A."/>
            <person name="Cooper K."/>
            <person name="Vaishampayan P."/>
        </authorList>
    </citation>
    <scope>NUCLEOTIDE SEQUENCE [LARGE SCALE GENOMIC DNA]</scope>
    <source>
        <strain evidence="1 3">M4.6</strain>
    </source>
</reference>
<proteinExistence type="predicted"/>